<dbReference type="Proteomes" id="UP000198767">
    <property type="component" value="Unassembled WGS sequence"/>
</dbReference>
<protein>
    <submittedName>
        <fullName evidence="5">Gamma-glutamyltransferase 1 Threonine peptidase. MEROPS family T03</fullName>
    </submittedName>
</protein>
<dbReference type="InterPro" id="IPR043137">
    <property type="entry name" value="GGT_ssub_C"/>
</dbReference>
<dbReference type="PANTHER" id="PTHR43199:SF1">
    <property type="entry name" value="GLUTATHIONE HYDROLASE PROENZYME"/>
    <property type="match status" value="1"/>
</dbReference>
<keyword evidence="4" id="KW-0865">Zymogen</keyword>
<sequence length="523" mass="54977">MIDQNANQMDASTWSLHKPQVTGANGLVAAQHYEAAEVGAQILSEGGNAMDAAVAAALVLSVVEPWLSGIGGGGFLLHAAADGAVDALDFNLVSPQALDPANYPLAGGTDGDWFDWPAVEGNRNLIGGSSICTPGAVAGLAAALERFGTLSWEEVLAPAIEIAERGMTVDWFADLAFAVDRPNLLQNAAATALFLDPATQQAHPQTAASKRLPMPKKAAILRRLAQAGARDFYEGETAQLILDDLSAAGSCLSAKDFRDYKVTWLKPSQDTYRDREICVIPGLSGGPSLLRAMRALSEHDIRALPDAERAAAYAQACRGAYEYRLKHLGHAAASEDCTSHLSVIDKAGNMVSLTNTLLSRFGSKVVLPQSQIVMNNGMMWFDPRPGQPNSIAPGVKPLANMTPVIALRNGRPEIALGAAGGRQIFPAVLQILSYLIDAGDTPEAALHRPRIDASTATILVDRKAAPDVATAISEHYAVQLTDNTVYPVQFAIPSLVQADSKSALAAAASHPMSPWAAAAGAAK</sequence>
<dbReference type="RefSeq" id="WP_198511983.1">
    <property type="nucleotide sequence ID" value="NZ_FMWG01000004.1"/>
</dbReference>
<dbReference type="STRING" id="1156985.SAMN04488118_104157"/>
<reference evidence="5 6" key="1">
    <citation type="submission" date="2016-10" db="EMBL/GenBank/DDBJ databases">
        <authorList>
            <person name="de Groot N.N."/>
        </authorList>
    </citation>
    <scope>NUCLEOTIDE SEQUENCE [LARGE SCALE GENOMIC DNA]</scope>
    <source>
        <strain evidence="5 6">U95</strain>
    </source>
</reference>
<dbReference type="PRINTS" id="PR01210">
    <property type="entry name" value="GGTRANSPTASE"/>
</dbReference>
<accession>A0A1G5QG92</accession>
<keyword evidence="6" id="KW-1185">Reference proteome</keyword>
<evidence type="ECO:0000256" key="4">
    <source>
        <dbReference type="ARBA" id="ARBA00023145"/>
    </source>
</evidence>
<dbReference type="GO" id="GO:0016740">
    <property type="term" value="F:transferase activity"/>
    <property type="evidence" value="ECO:0007669"/>
    <property type="project" value="UniProtKB-KW"/>
</dbReference>
<dbReference type="AlphaFoldDB" id="A0A1G5QG92"/>
<dbReference type="InterPro" id="IPR051792">
    <property type="entry name" value="GGT_bact"/>
</dbReference>
<dbReference type="Pfam" id="PF01019">
    <property type="entry name" value="G_glu_transpept"/>
    <property type="match status" value="2"/>
</dbReference>
<name>A0A1G5QG92_9RHOB</name>
<dbReference type="InterPro" id="IPR029055">
    <property type="entry name" value="Ntn_hydrolases_N"/>
</dbReference>
<evidence type="ECO:0000313" key="6">
    <source>
        <dbReference type="Proteomes" id="UP000198767"/>
    </source>
</evidence>
<dbReference type="Gene3D" id="3.60.20.40">
    <property type="match status" value="1"/>
</dbReference>
<dbReference type="EMBL" id="FMWG01000004">
    <property type="protein sequence ID" value="SCZ60814.1"/>
    <property type="molecule type" value="Genomic_DNA"/>
</dbReference>
<dbReference type="SUPFAM" id="SSF56235">
    <property type="entry name" value="N-terminal nucleophile aminohydrolases (Ntn hydrolases)"/>
    <property type="match status" value="1"/>
</dbReference>
<gene>
    <name evidence="5" type="ORF">SAMN04488118_104157</name>
</gene>
<dbReference type="PANTHER" id="PTHR43199">
    <property type="entry name" value="GLUTATHIONE HYDROLASE"/>
    <property type="match status" value="1"/>
</dbReference>
<dbReference type="GO" id="GO:0016787">
    <property type="term" value="F:hydrolase activity"/>
    <property type="evidence" value="ECO:0007669"/>
    <property type="project" value="UniProtKB-KW"/>
</dbReference>
<proteinExistence type="inferred from homology"/>
<evidence type="ECO:0000256" key="1">
    <source>
        <dbReference type="ARBA" id="ARBA00009381"/>
    </source>
</evidence>
<evidence type="ECO:0000313" key="5">
    <source>
        <dbReference type="EMBL" id="SCZ60814.1"/>
    </source>
</evidence>
<keyword evidence="2 5" id="KW-0808">Transferase</keyword>
<evidence type="ECO:0000256" key="3">
    <source>
        <dbReference type="ARBA" id="ARBA00022801"/>
    </source>
</evidence>
<organism evidence="5 6">
    <name type="scientific">Epibacterium ulvae</name>
    <dbReference type="NCBI Taxonomy" id="1156985"/>
    <lineage>
        <taxon>Bacteria</taxon>
        <taxon>Pseudomonadati</taxon>
        <taxon>Pseudomonadota</taxon>
        <taxon>Alphaproteobacteria</taxon>
        <taxon>Rhodobacterales</taxon>
        <taxon>Roseobacteraceae</taxon>
        <taxon>Epibacterium</taxon>
    </lineage>
</organism>
<evidence type="ECO:0000256" key="2">
    <source>
        <dbReference type="ARBA" id="ARBA00022679"/>
    </source>
</evidence>
<comment type="similarity">
    <text evidence="1">Belongs to the gamma-glutamyltransferase family.</text>
</comment>
<keyword evidence="3" id="KW-0378">Hydrolase</keyword>